<name>A0A0K1Q1I4_9BACT</name>
<keyword evidence="2" id="KW-1185">Reference proteome</keyword>
<protein>
    <submittedName>
        <fullName evidence="1">Uncharacterized protein</fullName>
    </submittedName>
</protein>
<dbReference type="Proteomes" id="UP000064967">
    <property type="component" value="Chromosome"/>
</dbReference>
<accession>A0A0K1Q1I4</accession>
<gene>
    <name evidence="1" type="ORF">AKJ09_06302</name>
</gene>
<organism evidence="1 2">
    <name type="scientific">Labilithrix luteola</name>
    <dbReference type="NCBI Taxonomy" id="1391654"/>
    <lineage>
        <taxon>Bacteria</taxon>
        <taxon>Pseudomonadati</taxon>
        <taxon>Myxococcota</taxon>
        <taxon>Polyangia</taxon>
        <taxon>Polyangiales</taxon>
        <taxon>Labilitrichaceae</taxon>
        <taxon>Labilithrix</taxon>
    </lineage>
</organism>
<sequence length="53" mass="5896">MAEPFFSPERERINYVLALALLVAIVAMVALSVSHSKPTPHYLGWPPFMSGPR</sequence>
<dbReference type="EMBL" id="CP012333">
    <property type="protein sequence ID" value="AKU99638.1"/>
    <property type="molecule type" value="Genomic_DNA"/>
</dbReference>
<reference evidence="1 2" key="1">
    <citation type="submission" date="2015-08" db="EMBL/GenBank/DDBJ databases">
        <authorList>
            <person name="Babu N.S."/>
            <person name="Beckwith C.J."/>
            <person name="Beseler K.G."/>
            <person name="Brison A."/>
            <person name="Carone J.V."/>
            <person name="Caskin T.P."/>
            <person name="Diamond M."/>
            <person name="Durham M.E."/>
            <person name="Foxe J.M."/>
            <person name="Go M."/>
            <person name="Henderson B.A."/>
            <person name="Jones I.B."/>
            <person name="McGettigan J.A."/>
            <person name="Micheletti S.J."/>
            <person name="Nasrallah M.E."/>
            <person name="Ortiz D."/>
            <person name="Piller C.R."/>
            <person name="Privatt S.R."/>
            <person name="Schneider S.L."/>
            <person name="Sharp S."/>
            <person name="Smith T.C."/>
            <person name="Stanton J.D."/>
            <person name="Ullery H.E."/>
            <person name="Wilson R.J."/>
            <person name="Serrano M.G."/>
            <person name="Buck G."/>
            <person name="Lee V."/>
            <person name="Wang Y."/>
            <person name="Carvalho R."/>
            <person name="Voegtly L."/>
            <person name="Shi R."/>
            <person name="Duckworth R."/>
            <person name="Johnson A."/>
            <person name="Loviza R."/>
            <person name="Walstead R."/>
            <person name="Shah Z."/>
            <person name="Kiflezghi M."/>
            <person name="Wade K."/>
            <person name="Ball S.L."/>
            <person name="Bradley K.W."/>
            <person name="Asai D.J."/>
            <person name="Bowman C.A."/>
            <person name="Russell D.A."/>
            <person name="Pope W.H."/>
            <person name="Jacobs-Sera D."/>
            <person name="Hendrix R.W."/>
            <person name="Hatfull G.F."/>
        </authorList>
    </citation>
    <scope>NUCLEOTIDE SEQUENCE [LARGE SCALE GENOMIC DNA]</scope>
    <source>
        <strain evidence="1 2">DSM 27648</strain>
    </source>
</reference>
<evidence type="ECO:0000313" key="2">
    <source>
        <dbReference type="Proteomes" id="UP000064967"/>
    </source>
</evidence>
<dbReference type="AlphaFoldDB" id="A0A0K1Q1I4"/>
<dbReference type="KEGG" id="llu:AKJ09_06302"/>
<dbReference type="RefSeq" id="WP_169927950.1">
    <property type="nucleotide sequence ID" value="NZ_CP012333.1"/>
</dbReference>
<proteinExistence type="predicted"/>
<evidence type="ECO:0000313" key="1">
    <source>
        <dbReference type="EMBL" id="AKU99638.1"/>
    </source>
</evidence>